<feature type="region of interest" description="Disordered" evidence="1">
    <location>
        <begin position="46"/>
        <end position="101"/>
    </location>
</feature>
<dbReference type="EMBL" id="AP018203">
    <property type="protein sequence ID" value="BAY55202.1"/>
    <property type="molecule type" value="Genomic_DNA"/>
</dbReference>
<reference evidence="3 4" key="1">
    <citation type="submission" date="2017-06" db="EMBL/GenBank/DDBJ databases">
        <title>Genome sequencing of cyanobaciteial culture collection at National Institute for Environmental Studies (NIES).</title>
        <authorList>
            <person name="Hirose Y."/>
            <person name="Shimura Y."/>
            <person name="Fujisawa T."/>
            <person name="Nakamura Y."/>
            <person name="Kawachi M."/>
        </authorList>
    </citation>
    <scope>NUCLEOTIDE SEQUENCE [LARGE SCALE GENOMIC DNA]</scope>
    <source>
        <strain evidence="3 4">NIES-2135</strain>
    </source>
</reference>
<gene>
    <name evidence="3" type="ORF">NIES2135_20240</name>
</gene>
<evidence type="ECO:0000313" key="4">
    <source>
        <dbReference type="Proteomes" id="UP000217895"/>
    </source>
</evidence>
<dbReference type="AlphaFoldDB" id="A0A1Z4JEK4"/>
<feature type="compositionally biased region" description="Pro residues" evidence="1">
    <location>
        <begin position="73"/>
        <end position="89"/>
    </location>
</feature>
<evidence type="ECO:0000313" key="3">
    <source>
        <dbReference type="EMBL" id="BAY55202.1"/>
    </source>
</evidence>
<sequence>MKRNWLIGWFALAIVLFTTLSSIAQTPAPTPTGALGVPVAPIPVDPSLPANRPPIPTASPSPTTSPVASPGASPAPIPIATPAPAPLPAAPTADPLPTSGDYKDPNGRFIVGILKDYKVSPLAGTVLIESPDGNLAYSVLAQPQSQLGVAGSIIPNEALVTAAQNAFRQGEGFQTGEVRSIPGGVQIDWTGNLTIAGATQPVGGVIVARQTSNSVLLVLVAATNEGGSRVLGAATTIANSLRAS</sequence>
<dbReference type="Proteomes" id="UP000217895">
    <property type="component" value="Chromosome"/>
</dbReference>
<keyword evidence="4" id="KW-1185">Reference proteome</keyword>
<feature type="signal peptide" evidence="2">
    <location>
        <begin position="1"/>
        <end position="24"/>
    </location>
</feature>
<feature type="compositionally biased region" description="Pro residues" evidence="1">
    <location>
        <begin position="46"/>
        <end position="59"/>
    </location>
</feature>
<feature type="compositionally biased region" description="Low complexity" evidence="1">
    <location>
        <begin position="60"/>
        <end position="72"/>
    </location>
</feature>
<keyword evidence="2" id="KW-0732">Signal</keyword>
<organism evidence="3 4">
    <name type="scientific">Leptolyngbya boryana NIES-2135</name>
    <dbReference type="NCBI Taxonomy" id="1973484"/>
    <lineage>
        <taxon>Bacteria</taxon>
        <taxon>Bacillati</taxon>
        <taxon>Cyanobacteriota</taxon>
        <taxon>Cyanophyceae</taxon>
        <taxon>Leptolyngbyales</taxon>
        <taxon>Leptolyngbyaceae</taxon>
        <taxon>Leptolyngbya group</taxon>
        <taxon>Leptolyngbya</taxon>
    </lineage>
</organism>
<accession>A0A1Z4JEK4</accession>
<feature type="compositionally biased region" description="Low complexity" evidence="1">
    <location>
        <begin position="90"/>
        <end position="99"/>
    </location>
</feature>
<evidence type="ECO:0000256" key="2">
    <source>
        <dbReference type="SAM" id="SignalP"/>
    </source>
</evidence>
<proteinExistence type="predicted"/>
<feature type="chain" id="PRO_5011108672" evidence="2">
    <location>
        <begin position="25"/>
        <end position="244"/>
    </location>
</feature>
<protein>
    <submittedName>
        <fullName evidence="3">Uncharacterized protein</fullName>
    </submittedName>
</protein>
<name>A0A1Z4JEK4_LEPBY</name>
<evidence type="ECO:0000256" key="1">
    <source>
        <dbReference type="SAM" id="MobiDB-lite"/>
    </source>
</evidence>